<protein>
    <recommendedName>
        <fullName evidence="3">AB hydrolase-1 domain-containing protein</fullName>
    </recommendedName>
</protein>
<feature type="compositionally biased region" description="Low complexity" evidence="1">
    <location>
        <begin position="209"/>
        <end position="229"/>
    </location>
</feature>
<evidence type="ECO:0000256" key="1">
    <source>
        <dbReference type="SAM" id="MobiDB-lite"/>
    </source>
</evidence>
<feature type="transmembrane region" description="Helical" evidence="2">
    <location>
        <begin position="269"/>
        <end position="294"/>
    </location>
</feature>
<feature type="region of interest" description="Disordered" evidence="1">
    <location>
        <begin position="199"/>
        <end position="229"/>
    </location>
</feature>
<accession>A0A383WL85</accession>
<sequence length="643" mass="68720">MMERLYLNKACEATTFAVLVTNVAGWASALANAWGNGWHGNQFPTVWICLLGGMLAAQAYYVYKKPQVSAMALFRLWLWMVYAAFMASAAVILIVCYAIVPVPSSVSISPVGWWAVTWFPPVAFIAIYAHLHWQDALAAMRARKPEAAAGPLAEGAEATLNSWVTNPIANLSGPVAEAVEDVVQAEEAVMAAVPLPDAADGDVEEGARGTRSSSSAGGTGGTADSSKGSSECNRQSAAASCSSGCKPKQCRRRRCHECWSRSKPQRQRLASCLGWSSLFWGLLLTVVLVVQAAWQAADYRRFPAEVYGQLVDVTIDNTDQTASIFLRCRGPSNSSLATFLLEADAGAAAASLFGLQDELARAGRRSCAYDRLGLGWSDDIVMPGHLKRVPFTLKSLLEAADVPPPYILVGHGMGGQLALQYASMNRRDVAGLALLDSFSDTAHNLQAGVIVNTTGLWGRVTYTFLHSYPQRQLTRLSFLRAIAPLGFPRFNDALRRASGAPYAYQAEVAALTGSNKHYQGRWGEYAAGVAALPDSLDEQLLLAAPNNAASFWYGTGWLDLSPLPVVVMPAAASIADAGCQLTQATCRESVLAAPGLFLAKQVLAYRATLSSGASMAIMPGGHGFPWQDPATTASVLLQRFEGV</sequence>
<dbReference type="AlphaFoldDB" id="A0A383WL85"/>
<keyword evidence="5" id="KW-1185">Reference proteome</keyword>
<feature type="transmembrane region" description="Helical" evidence="2">
    <location>
        <begin position="45"/>
        <end position="63"/>
    </location>
</feature>
<evidence type="ECO:0000313" key="4">
    <source>
        <dbReference type="EMBL" id="SZX78227.1"/>
    </source>
</evidence>
<keyword evidence="2" id="KW-1133">Transmembrane helix</keyword>
<feature type="domain" description="AB hydrolase-1" evidence="3">
    <location>
        <begin position="353"/>
        <end position="444"/>
    </location>
</feature>
<keyword evidence="2" id="KW-0472">Membrane</keyword>
<dbReference type="Pfam" id="PF00561">
    <property type="entry name" value="Abhydrolase_1"/>
    <property type="match status" value="1"/>
</dbReference>
<evidence type="ECO:0000256" key="2">
    <source>
        <dbReference type="SAM" id="Phobius"/>
    </source>
</evidence>
<gene>
    <name evidence="4" type="ORF">BQ4739_LOCUS18534</name>
</gene>
<dbReference type="SUPFAM" id="SSF53474">
    <property type="entry name" value="alpha/beta-Hydrolases"/>
    <property type="match status" value="1"/>
</dbReference>
<dbReference type="InterPro" id="IPR029058">
    <property type="entry name" value="AB_hydrolase_fold"/>
</dbReference>
<dbReference type="STRING" id="3088.A0A383WL85"/>
<organism evidence="4 5">
    <name type="scientific">Tetradesmus obliquus</name>
    <name type="common">Green alga</name>
    <name type="synonym">Acutodesmus obliquus</name>
    <dbReference type="NCBI Taxonomy" id="3088"/>
    <lineage>
        <taxon>Eukaryota</taxon>
        <taxon>Viridiplantae</taxon>
        <taxon>Chlorophyta</taxon>
        <taxon>core chlorophytes</taxon>
        <taxon>Chlorophyceae</taxon>
        <taxon>CS clade</taxon>
        <taxon>Sphaeropleales</taxon>
        <taxon>Scenedesmaceae</taxon>
        <taxon>Tetradesmus</taxon>
    </lineage>
</organism>
<keyword evidence="2" id="KW-0812">Transmembrane</keyword>
<dbReference type="InterPro" id="IPR000073">
    <property type="entry name" value="AB_hydrolase_1"/>
</dbReference>
<dbReference type="Proteomes" id="UP000256970">
    <property type="component" value="Unassembled WGS sequence"/>
</dbReference>
<reference evidence="4 5" key="1">
    <citation type="submission" date="2016-10" db="EMBL/GenBank/DDBJ databases">
        <authorList>
            <person name="Cai Z."/>
        </authorList>
    </citation>
    <scope>NUCLEOTIDE SEQUENCE [LARGE SCALE GENOMIC DNA]</scope>
</reference>
<dbReference type="EMBL" id="FNXT01001311">
    <property type="protein sequence ID" value="SZX78227.1"/>
    <property type="molecule type" value="Genomic_DNA"/>
</dbReference>
<dbReference type="Gene3D" id="3.40.50.1820">
    <property type="entry name" value="alpha/beta hydrolase"/>
    <property type="match status" value="1"/>
</dbReference>
<feature type="transmembrane region" description="Helical" evidence="2">
    <location>
        <begin position="112"/>
        <end position="131"/>
    </location>
</feature>
<evidence type="ECO:0000313" key="5">
    <source>
        <dbReference type="Proteomes" id="UP000256970"/>
    </source>
</evidence>
<feature type="transmembrane region" description="Helical" evidence="2">
    <location>
        <begin position="75"/>
        <end position="100"/>
    </location>
</feature>
<name>A0A383WL85_TETOB</name>
<proteinExistence type="predicted"/>
<evidence type="ECO:0000259" key="3">
    <source>
        <dbReference type="Pfam" id="PF00561"/>
    </source>
</evidence>